<dbReference type="Proteomes" id="UP000315226">
    <property type="component" value="Unassembled WGS sequence"/>
</dbReference>
<reference evidence="2 3" key="1">
    <citation type="submission" date="2019-06" db="EMBL/GenBank/DDBJ databases">
        <title>Whole genome shotgun sequence of Streptomyces gardneri NBRC 12865.</title>
        <authorList>
            <person name="Hosoyama A."/>
            <person name="Uohara A."/>
            <person name="Ohji S."/>
            <person name="Ichikawa N."/>
        </authorList>
    </citation>
    <scope>NUCLEOTIDE SEQUENCE [LARGE SCALE GENOMIC DNA]</scope>
    <source>
        <strain evidence="2 3">NBRC 12865</strain>
    </source>
</reference>
<evidence type="ECO:0000313" key="3">
    <source>
        <dbReference type="Proteomes" id="UP000315226"/>
    </source>
</evidence>
<name>A0A4Y3RS95_9ACTN</name>
<sequence length="67" mass="6825">MRAVGGLDGRAGLGIGCGDMRGHAVEGKESQVGRAMAILSTETGPDATPCSVPIRAGAESRRKPHSH</sequence>
<proteinExistence type="predicted"/>
<dbReference type="EMBL" id="BJMN01000028">
    <property type="protein sequence ID" value="GEB58760.1"/>
    <property type="molecule type" value="Genomic_DNA"/>
</dbReference>
<organism evidence="2 3">
    <name type="scientific">Streptomyces gardneri</name>
    <dbReference type="NCBI Taxonomy" id="66892"/>
    <lineage>
        <taxon>Bacteria</taxon>
        <taxon>Bacillati</taxon>
        <taxon>Actinomycetota</taxon>
        <taxon>Actinomycetes</taxon>
        <taxon>Kitasatosporales</taxon>
        <taxon>Streptomycetaceae</taxon>
        <taxon>Streptomyces</taxon>
    </lineage>
</organism>
<accession>A0A4Y3RS95</accession>
<comment type="caution">
    <text evidence="2">The sequence shown here is derived from an EMBL/GenBank/DDBJ whole genome shotgun (WGS) entry which is preliminary data.</text>
</comment>
<protein>
    <submittedName>
        <fullName evidence="2">Uncharacterized protein</fullName>
    </submittedName>
</protein>
<feature type="region of interest" description="Disordered" evidence="1">
    <location>
        <begin position="41"/>
        <end position="67"/>
    </location>
</feature>
<keyword evidence="3" id="KW-1185">Reference proteome</keyword>
<dbReference type="AlphaFoldDB" id="A0A4Y3RS95"/>
<evidence type="ECO:0000313" key="2">
    <source>
        <dbReference type="EMBL" id="GEB58760.1"/>
    </source>
</evidence>
<evidence type="ECO:0000256" key="1">
    <source>
        <dbReference type="SAM" id="MobiDB-lite"/>
    </source>
</evidence>
<gene>
    <name evidence="2" type="ORF">SGA01_43650</name>
</gene>